<dbReference type="InterPro" id="IPR025704">
    <property type="entry name" value="E3_Ub_ligase_UBR4_C"/>
</dbReference>
<comment type="caution">
    <text evidence="10">The sequence shown here is derived from an EMBL/GenBank/DDBJ whole genome shotgun (WGS) entry which is preliminary data.</text>
</comment>
<dbReference type="InterPro" id="IPR016024">
    <property type="entry name" value="ARM-type_fold"/>
</dbReference>
<evidence type="ECO:0000259" key="9">
    <source>
        <dbReference type="PROSITE" id="PS51363"/>
    </source>
</evidence>
<dbReference type="Gene3D" id="1.25.40.180">
    <property type="match status" value="1"/>
</dbReference>
<dbReference type="GO" id="GO:0005085">
    <property type="term" value="F:guanyl-nucleotide exchange factor activity"/>
    <property type="evidence" value="ECO:0007669"/>
    <property type="project" value="InterPro"/>
</dbReference>
<evidence type="ECO:0000313" key="11">
    <source>
        <dbReference type="Proteomes" id="UP000326939"/>
    </source>
</evidence>
<evidence type="ECO:0000256" key="1">
    <source>
        <dbReference type="ARBA" id="ARBA00004514"/>
    </source>
</evidence>
<evidence type="ECO:0000313" key="10">
    <source>
        <dbReference type="EMBL" id="KAB5521926.1"/>
    </source>
</evidence>
<dbReference type="GO" id="GO:0009926">
    <property type="term" value="P:auxin polar transport"/>
    <property type="evidence" value="ECO:0007669"/>
    <property type="project" value="TreeGrafter"/>
</dbReference>
<dbReference type="PANTHER" id="PTHR21725">
    <property type="entry name" value="E3 UBIQUITIN-PROTEIN LIGASE UBR4"/>
    <property type="match status" value="1"/>
</dbReference>
<dbReference type="PROSITE" id="PS51363">
    <property type="entry name" value="W2"/>
    <property type="match status" value="1"/>
</dbReference>
<evidence type="ECO:0000256" key="4">
    <source>
        <dbReference type="ARBA" id="ARBA00022540"/>
    </source>
</evidence>
<dbReference type="SUPFAM" id="SSF51161">
    <property type="entry name" value="Trimeric LpxA-like enzymes"/>
    <property type="match status" value="1"/>
</dbReference>
<dbReference type="InterPro" id="IPR029044">
    <property type="entry name" value="Nucleotide-diphossugar_trans"/>
</dbReference>
<dbReference type="SMART" id="SM00515">
    <property type="entry name" value="eIF5C"/>
    <property type="match status" value="1"/>
</dbReference>
<dbReference type="AlphaFoldDB" id="A0A5N5JSY4"/>
<dbReference type="Proteomes" id="UP000326939">
    <property type="component" value="Chromosome 16"/>
</dbReference>
<protein>
    <recommendedName>
        <fullName evidence="6">Translation initiation factor eIF2B subunit epsilon</fullName>
    </recommendedName>
    <alternativeName>
        <fullName evidence="7">eIF2B GDP-GTP exchange factor subunit epsilon</fullName>
    </alternativeName>
</protein>
<reference evidence="11" key="1">
    <citation type="journal article" date="2019" name="Gigascience">
        <title>De novo genome assembly of the endangered Acer yangbiense, a plant species with extremely small populations endemic to Yunnan Province, China.</title>
        <authorList>
            <person name="Yang J."/>
            <person name="Wariss H.M."/>
            <person name="Tao L."/>
            <person name="Zhang R."/>
            <person name="Yun Q."/>
            <person name="Hollingsworth P."/>
            <person name="Dao Z."/>
            <person name="Luo G."/>
            <person name="Guo H."/>
            <person name="Ma Y."/>
            <person name="Sun W."/>
        </authorList>
    </citation>
    <scope>NUCLEOTIDE SEQUENCE [LARGE SCALE GENOMIC DNA]</scope>
    <source>
        <strain evidence="11">cv. br00</strain>
    </source>
</reference>
<dbReference type="InterPro" id="IPR011004">
    <property type="entry name" value="Trimer_LpxA-like_sf"/>
</dbReference>
<proteinExistence type="inferred from homology"/>
<dbReference type="SUPFAM" id="SSF48371">
    <property type="entry name" value="ARM repeat"/>
    <property type="match status" value="1"/>
</dbReference>
<dbReference type="Gene3D" id="3.90.550.10">
    <property type="entry name" value="Spore Coat Polysaccharide Biosynthesis Protein SpsA, Chain A"/>
    <property type="match status" value="1"/>
</dbReference>
<dbReference type="PANTHER" id="PTHR21725:SF1">
    <property type="entry name" value="E3 UBIQUITIN-PROTEIN LIGASE UBR4"/>
    <property type="match status" value="1"/>
</dbReference>
<gene>
    <name evidence="10" type="ORF">DKX38_026245</name>
</gene>
<keyword evidence="4" id="KW-0396">Initiation factor</keyword>
<sequence>MTTFLDYFADSKLESLTSGIRASTLTTCLRGVKICNILTKRSETLSEDERLAWLESAGVEEVFVFCCAHSKQVIKYLEKSEWFSQPNFSVVTIESHNSVSAGDALRLIYERNVINGDFVLISGDTIPQTKQFLFYEEKTDSYRGIIPLDNALLGDNPPICLHNDKQDCYIDICSQEVLSLFTDNFDYQQLRRHFVKGLLFDDIMGYKIFTHEIHSSYAARIDNYQSYDTISKDIIQRWTYPFVLDVMFSGNSATHLEREGMYRASEIEQSRSAHIGSYIWDSVTIEDGCDIRHAIICDGVVIKSGAALEPGVVLSFKVVIGQQCIVPSYSKMSLYQQPTVEDSDKELEYADNSSGTVDSSIICTVDTLNREMMSETPASQLGPGGVSHVWSICEGAREEEWRHSVAPIPADKLTEAIQSLEDDLELLNLYGNALSVSGELKSGRNGTDFEDDDVEDSRDDSIYYEREVEATFFFLRAVNENIKVPDVILEMNSLRLSYNMTSADCAGAIFYAMMKQALEIPHATAGELRKSAASIIDAWNKLLKFYSKEIDPQIEVIMKFEEMCLESVKEFSPHFFQILHLLYDKDILEEDAILRQCRNINYGNLDSFLCNECGYSKYGRFEFNFMAKPSFTLDSMENDEDMERGGNIKVLSKHLNLKKQLVTAGILPKLFENNIHQGPKAARVQTRAVLCVFSEEVRSLADELWESRLRVVFQPLFSSIKLGAKHPAIAEHIILPCLRIISQACTPPKPATVDKEQGTGKFVSAAQLKDENNSSGFGSMSGFVSGNKSATEHTENWDAFNKTREIQLLSYSEWEKGASYLDFVRRQYEVSQAVKGSGQRSRKQRNEYLFLKYGLRWKCRASRTSKGGLFAFELGSWVTEFVLSACSQSIQSEMCMLINLLYAQSSSRRFRLLNLLMALLPATLAAGESAAEYFELLFKMVASEDARLFLTARGFTRGLIVQKTKLISDCNRLLKDLLDKSKGRVCLFILEQLCNLICLSKPKSLNLLVLNKAHTQEEFIRGSMTKNPYSSAEVGPLMLDVKNKICNQLDLLAFTGDDFAMELLVAGNIISLDLSIAQVYEQVWKKSNIQSSNDSANSILLSASSVTSARDCPPMTVTYRLQGLDGEATETMIKELEEDREESQDPGVESAIVGAVRDCGELKILFGHFVSEPLSLQRSSNQS</sequence>
<dbReference type="InterPro" id="IPR045189">
    <property type="entry name" value="UBR4-like"/>
</dbReference>
<comment type="subunit">
    <text evidence="8">Component of the translation initiation factor 2B (eIF2B) complex which is a heterodecamer of two sets of five different subunits: alpha, beta, gamma, delta and epsilon. Subunits alpha, beta and delta comprise a regulatory subcomplex and subunits epsilon and gamma comprise a catalytic subcomplex. Within the complex, the hexameric regulatory complex resides at the center, with the two heterodimeric catalytic subcomplexes bound on opposite sides.</text>
</comment>
<evidence type="ECO:0000256" key="3">
    <source>
        <dbReference type="ARBA" id="ARBA00022490"/>
    </source>
</evidence>
<dbReference type="GO" id="GO:0009506">
    <property type="term" value="C:plasmodesma"/>
    <property type="evidence" value="ECO:0007669"/>
    <property type="project" value="TreeGrafter"/>
</dbReference>
<dbReference type="Pfam" id="PF13764">
    <property type="entry name" value="E3_UbLigase_R4"/>
    <property type="match status" value="1"/>
</dbReference>
<dbReference type="Pfam" id="PF02020">
    <property type="entry name" value="W2"/>
    <property type="match status" value="1"/>
</dbReference>
<dbReference type="InterPro" id="IPR044123">
    <property type="entry name" value="W2_eIF2B_epsilon"/>
</dbReference>
<keyword evidence="3" id="KW-0963">Cytoplasm</keyword>
<evidence type="ECO:0000256" key="6">
    <source>
        <dbReference type="ARBA" id="ARBA00044144"/>
    </source>
</evidence>
<dbReference type="CDD" id="cd11558">
    <property type="entry name" value="W2_eIF2B_epsilon"/>
    <property type="match status" value="1"/>
</dbReference>
<evidence type="ECO:0000256" key="5">
    <source>
        <dbReference type="ARBA" id="ARBA00022917"/>
    </source>
</evidence>
<evidence type="ECO:0000256" key="8">
    <source>
        <dbReference type="ARBA" id="ARBA00046432"/>
    </source>
</evidence>
<dbReference type="Pfam" id="PF25084">
    <property type="entry name" value="LbH_EIF2B"/>
    <property type="match status" value="1"/>
</dbReference>
<evidence type="ECO:0000256" key="2">
    <source>
        <dbReference type="ARBA" id="ARBA00007878"/>
    </source>
</evidence>
<evidence type="ECO:0000256" key="7">
    <source>
        <dbReference type="ARBA" id="ARBA00044345"/>
    </source>
</evidence>
<dbReference type="InterPro" id="IPR003307">
    <property type="entry name" value="W2_domain"/>
</dbReference>
<organism evidence="10 11">
    <name type="scientific">Salix brachista</name>
    <dbReference type="NCBI Taxonomy" id="2182728"/>
    <lineage>
        <taxon>Eukaryota</taxon>
        <taxon>Viridiplantae</taxon>
        <taxon>Streptophyta</taxon>
        <taxon>Embryophyta</taxon>
        <taxon>Tracheophyta</taxon>
        <taxon>Spermatophyta</taxon>
        <taxon>Magnoliopsida</taxon>
        <taxon>eudicotyledons</taxon>
        <taxon>Gunneridae</taxon>
        <taxon>Pentapetalae</taxon>
        <taxon>rosids</taxon>
        <taxon>fabids</taxon>
        <taxon>Malpighiales</taxon>
        <taxon>Salicaceae</taxon>
        <taxon>Saliceae</taxon>
        <taxon>Salix</taxon>
    </lineage>
</organism>
<dbReference type="EMBL" id="VDCV01000016">
    <property type="protein sequence ID" value="KAB5521926.1"/>
    <property type="molecule type" value="Genomic_DNA"/>
</dbReference>
<dbReference type="InterPro" id="IPR056764">
    <property type="entry name" value="LbH_EIF2B3/5"/>
</dbReference>
<accession>A0A5N5JSY4</accession>
<dbReference type="SUPFAM" id="SSF53448">
    <property type="entry name" value="Nucleotide-diphospho-sugar transferases"/>
    <property type="match status" value="1"/>
</dbReference>
<keyword evidence="5" id="KW-0648">Protein biosynthesis</keyword>
<comment type="subcellular location">
    <subcellularLocation>
        <location evidence="1">Cytoplasm</location>
        <location evidence="1">Cytosol</location>
    </subcellularLocation>
</comment>
<keyword evidence="11" id="KW-1185">Reference proteome</keyword>
<dbReference type="Gene3D" id="2.160.10.10">
    <property type="entry name" value="Hexapeptide repeat proteins"/>
    <property type="match status" value="1"/>
</dbReference>
<dbReference type="GO" id="GO:0031369">
    <property type="term" value="F:translation initiation factor binding"/>
    <property type="evidence" value="ECO:0007669"/>
    <property type="project" value="InterPro"/>
</dbReference>
<name>A0A5N5JSY4_9ROSI</name>
<feature type="domain" description="W2" evidence="9">
    <location>
        <begin position="454"/>
        <end position="643"/>
    </location>
</feature>
<comment type="similarity">
    <text evidence="2">Belongs to the eIF-2B gamma/epsilon subunits family.</text>
</comment>
<dbReference type="GO" id="GO:0005829">
    <property type="term" value="C:cytosol"/>
    <property type="evidence" value="ECO:0007669"/>
    <property type="project" value="TreeGrafter"/>
</dbReference>